<dbReference type="SMART" id="SM00253">
    <property type="entry name" value="SOCS"/>
    <property type="match status" value="1"/>
</dbReference>
<dbReference type="InterPro" id="IPR036036">
    <property type="entry name" value="SOCS_box-like_dom_sf"/>
</dbReference>
<keyword evidence="3" id="KW-0479">Metal-binding</keyword>
<evidence type="ECO:0000256" key="1">
    <source>
        <dbReference type="ARBA" id="ARBA00001946"/>
    </source>
</evidence>
<dbReference type="SMART" id="SM00175">
    <property type="entry name" value="RAB"/>
    <property type="match status" value="1"/>
</dbReference>
<feature type="domain" description="SOCS box" evidence="9">
    <location>
        <begin position="161"/>
        <end position="210"/>
    </location>
</feature>
<keyword evidence="4" id="KW-0547">Nucleotide-binding</keyword>
<dbReference type="SUPFAM" id="SSF158235">
    <property type="entry name" value="SOCS box-like"/>
    <property type="match status" value="1"/>
</dbReference>
<comment type="similarity">
    <text evidence="2">Belongs to the small GTPase superfamily. Rab family.</text>
</comment>
<proteinExistence type="inferred from homology"/>
<evidence type="ECO:0000256" key="7">
    <source>
        <dbReference type="ARBA" id="ARBA00023139"/>
    </source>
</evidence>
<dbReference type="InterPro" id="IPR001496">
    <property type="entry name" value="SOCS_box"/>
</dbReference>
<dbReference type="Pfam" id="PF00071">
    <property type="entry name" value="Ras"/>
    <property type="match status" value="2"/>
</dbReference>
<organism evidence="10 11">
    <name type="scientific">Mya arenaria</name>
    <name type="common">Soft-shell clam</name>
    <dbReference type="NCBI Taxonomy" id="6604"/>
    <lineage>
        <taxon>Eukaryota</taxon>
        <taxon>Metazoa</taxon>
        <taxon>Spiralia</taxon>
        <taxon>Lophotrochozoa</taxon>
        <taxon>Mollusca</taxon>
        <taxon>Bivalvia</taxon>
        <taxon>Autobranchia</taxon>
        <taxon>Heteroconchia</taxon>
        <taxon>Euheterodonta</taxon>
        <taxon>Imparidentia</taxon>
        <taxon>Neoheterodontei</taxon>
        <taxon>Myida</taxon>
        <taxon>Myoidea</taxon>
        <taxon>Myidae</taxon>
        <taxon>Mya</taxon>
    </lineage>
</organism>
<dbReference type="PROSITE" id="PS51419">
    <property type="entry name" value="RAB"/>
    <property type="match status" value="1"/>
</dbReference>
<evidence type="ECO:0000256" key="8">
    <source>
        <dbReference type="ARBA" id="ARBA00023289"/>
    </source>
</evidence>
<keyword evidence="11" id="KW-1185">Reference proteome</keyword>
<dbReference type="PROSITE" id="PS50225">
    <property type="entry name" value="SOCS"/>
    <property type="match status" value="1"/>
</dbReference>
<dbReference type="SMART" id="SM00173">
    <property type="entry name" value="RAS"/>
    <property type="match status" value="1"/>
</dbReference>
<keyword evidence="8" id="KW-0636">Prenylation</keyword>
<evidence type="ECO:0000256" key="4">
    <source>
        <dbReference type="ARBA" id="ARBA00022741"/>
    </source>
</evidence>
<dbReference type="PANTHER" id="PTHR47980">
    <property type="entry name" value="LD44762P"/>
    <property type="match status" value="1"/>
</dbReference>
<reference evidence="10" key="1">
    <citation type="submission" date="2022-11" db="EMBL/GenBank/DDBJ databases">
        <title>Centuries of genome instability and evolution in soft-shell clam transmissible cancer (bioRxiv).</title>
        <authorList>
            <person name="Hart S.F.M."/>
            <person name="Yonemitsu M.A."/>
            <person name="Giersch R.M."/>
            <person name="Beal B.F."/>
            <person name="Arriagada G."/>
            <person name="Davis B.W."/>
            <person name="Ostrander E.A."/>
            <person name="Goff S.P."/>
            <person name="Metzger M.J."/>
        </authorList>
    </citation>
    <scope>NUCLEOTIDE SEQUENCE</scope>
    <source>
        <strain evidence="10">MELC-2E11</strain>
        <tissue evidence="10">Siphon/mantle</tissue>
    </source>
</reference>
<name>A0ABY7DG40_MYAAR</name>
<dbReference type="Gene3D" id="3.40.50.300">
    <property type="entry name" value="P-loop containing nucleotide triphosphate hydrolases"/>
    <property type="match status" value="2"/>
</dbReference>
<evidence type="ECO:0000256" key="2">
    <source>
        <dbReference type="ARBA" id="ARBA00006270"/>
    </source>
</evidence>
<keyword evidence="7" id="KW-0449">Lipoprotein</keyword>
<dbReference type="SMART" id="SM00969">
    <property type="entry name" value="SOCS_box"/>
    <property type="match status" value="1"/>
</dbReference>
<accession>A0ABY7DG40</accession>
<gene>
    <name evidence="10" type="ORF">MAR_029349</name>
</gene>
<protein>
    <submittedName>
        <fullName evidence="10">RB40B-like protein</fullName>
    </submittedName>
</protein>
<evidence type="ECO:0000256" key="5">
    <source>
        <dbReference type="ARBA" id="ARBA00022842"/>
    </source>
</evidence>
<evidence type="ECO:0000256" key="6">
    <source>
        <dbReference type="ARBA" id="ARBA00023134"/>
    </source>
</evidence>
<keyword evidence="5" id="KW-0460">Magnesium</keyword>
<evidence type="ECO:0000313" key="11">
    <source>
        <dbReference type="Proteomes" id="UP001164746"/>
    </source>
</evidence>
<dbReference type="Proteomes" id="UP001164746">
    <property type="component" value="Chromosome 2"/>
</dbReference>
<dbReference type="SUPFAM" id="SSF52540">
    <property type="entry name" value="P-loop containing nucleoside triphosphate hydrolases"/>
    <property type="match status" value="1"/>
</dbReference>
<dbReference type="InterPro" id="IPR001806">
    <property type="entry name" value="Small_GTPase"/>
</dbReference>
<keyword evidence="7" id="KW-0564">Palmitate</keyword>
<dbReference type="InterPro" id="IPR027417">
    <property type="entry name" value="P-loop_NTPase"/>
</dbReference>
<dbReference type="Gene3D" id="1.10.750.20">
    <property type="entry name" value="SOCS box"/>
    <property type="match status" value="1"/>
</dbReference>
<dbReference type="Pfam" id="PF07525">
    <property type="entry name" value="SOCS_box"/>
    <property type="match status" value="1"/>
</dbReference>
<evidence type="ECO:0000256" key="3">
    <source>
        <dbReference type="ARBA" id="ARBA00022723"/>
    </source>
</evidence>
<sequence length="252" mass="28003">MSLPSEPRSPGPGSPKPYDCLLKFLLVGDSDVGKEELLSGMDNGSSESPYTASSCGIEYKTTTILLDGRRVKLMLWVTSGQGRFSTIFRSYSRGAQHAPGVPKILVGNRLHLAYKRQVSEGEAELYAVKNEMAFFEVSPLCDFNVTESFAELSRVAIKRNGMTRSWGGHKALSLQELCCRTIVSSTTIYGIDQLPLPQTLKNHLKSYALTNKTRARMLSFIHRDTKDKHKKVKYLNPTDSPPAHCRKSCVIT</sequence>
<dbReference type="SMART" id="SM00174">
    <property type="entry name" value="RHO"/>
    <property type="match status" value="1"/>
</dbReference>
<dbReference type="InterPro" id="IPR050305">
    <property type="entry name" value="Small_GTPase_Rab"/>
</dbReference>
<comment type="cofactor">
    <cofactor evidence="1">
        <name>Mg(2+)</name>
        <dbReference type="ChEBI" id="CHEBI:18420"/>
    </cofactor>
</comment>
<dbReference type="EMBL" id="CP111013">
    <property type="protein sequence ID" value="WAQ96659.1"/>
    <property type="molecule type" value="Genomic_DNA"/>
</dbReference>
<evidence type="ECO:0000313" key="10">
    <source>
        <dbReference type="EMBL" id="WAQ96659.1"/>
    </source>
</evidence>
<dbReference type="PRINTS" id="PR00449">
    <property type="entry name" value="RASTRNSFRMNG"/>
</dbReference>
<evidence type="ECO:0000259" key="9">
    <source>
        <dbReference type="PROSITE" id="PS50225"/>
    </source>
</evidence>
<keyword evidence="6" id="KW-0342">GTP-binding</keyword>